<dbReference type="STRING" id="417102.CA982_03660"/>
<evidence type="ECO:0000313" key="4">
    <source>
        <dbReference type="Proteomes" id="UP000194632"/>
    </source>
</evidence>
<dbReference type="SMART" id="SM00829">
    <property type="entry name" value="PKS_ER"/>
    <property type="match status" value="1"/>
</dbReference>
<dbReference type="InterPro" id="IPR013154">
    <property type="entry name" value="ADH-like_N"/>
</dbReference>
<dbReference type="Gene3D" id="3.40.50.720">
    <property type="entry name" value="NAD(P)-binding Rossmann-like Domain"/>
    <property type="match status" value="1"/>
</dbReference>
<dbReference type="InterPro" id="IPR020843">
    <property type="entry name" value="ER"/>
</dbReference>
<dbReference type="InterPro" id="IPR013149">
    <property type="entry name" value="ADH-like_C"/>
</dbReference>
<dbReference type="InterPro" id="IPR051603">
    <property type="entry name" value="Zinc-ADH_QOR/CCCR"/>
</dbReference>
<dbReference type="OrthoDB" id="9787435at2"/>
<comment type="caution">
    <text evidence="3">The sequence shown here is derived from an EMBL/GenBank/DDBJ whole genome shotgun (WGS) entry which is preliminary data.</text>
</comment>
<dbReference type="PANTHER" id="PTHR44154:SF1">
    <property type="entry name" value="QUINONE OXIDOREDUCTASE"/>
    <property type="match status" value="1"/>
</dbReference>
<evidence type="ECO:0000256" key="1">
    <source>
        <dbReference type="ARBA" id="ARBA00022857"/>
    </source>
</evidence>
<sequence length="325" mass="34205">MRAAVMTGFGGPESLVCQEIESPGARPGWVDVELRASALNWHDVLVRRGRYNSPLPHVPGADGAGVRTDTGEEVLILPSLFWGDRSQAPGDEWEILGDTTRGTYAECVSVPEECLAPRPESYSWEQAAALPLVGVTCFRALVTRAGLTDGESLLIVGAGGGVATMAVHIAVAVGAHVVVAGSTPSKIGLAQQAGAESGVLHSDDDWPAQAKRLSPDGRGFDVVLDPVGLWERSVEALRPGGRVVVLGANVAEEARMDVRGFYFGQFSLLGTTMGGPQDFRGLLDLVVERGVRPPPIARAFPLSEAAAAHRAMEAGESFGKIILLP</sequence>
<proteinExistence type="predicted"/>
<dbReference type="RefSeq" id="WP_086534141.1">
    <property type="nucleotide sequence ID" value="NZ_NGFO01000003.1"/>
</dbReference>
<dbReference type="Proteomes" id="UP000194632">
    <property type="component" value="Unassembled WGS sequence"/>
</dbReference>
<dbReference type="SUPFAM" id="SSF51735">
    <property type="entry name" value="NAD(P)-binding Rossmann-fold domains"/>
    <property type="match status" value="1"/>
</dbReference>
<dbReference type="PANTHER" id="PTHR44154">
    <property type="entry name" value="QUINONE OXIDOREDUCTASE"/>
    <property type="match status" value="1"/>
</dbReference>
<dbReference type="GO" id="GO:0016491">
    <property type="term" value="F:oxidoreductase activity"/>
    <property type="evidence" value="ECO:0007669"/>
    <property type="project" value="InterPro"/>
</dbReference>
<dbReference type="Gene3D" id="3.90.180.10">
    <property type="entry name" value="Medium-chain alcohol dehydrogenases, catalytic domain"/>
    <property type="match status" value="1"/>
</dbReference>
<dbReference type="InterPro" id="IPR011032">
    <property type="entry name" value="GroES-like_sf"/>
</dbReference>
<organism evidence="3 4">
    <name type="scientific">Gordonia lacunae</name>
    <dbReference type="NCBI Taxonomy" id="417102"/>
    <lineage>
        <taxon>Bacteria</taxon>
        <taxon>Bacillati</taxon>
        <taxon>Actinomycetota</taxon>
        <taxon>Actinomycetes</taxon>
        <taxon>Mycobacteriales</taxon>
        <taxon>Gordoniaceae</taxon>
        <taxon>Gordonia</taxon>
    </lineage>
</organism>
<gene>
    <name evidence="3" type="ORF">CA982_03660</name>
</gene>
<dbReference type="SUPFAM" id="SSF50129">
    <property type="entry name" value="GroES-like"/>
    <property type="match status" value="1"/>
</dbReference>
<evidence type="ECO:0000313" key="3">
    <source>
        <dbReference type="EMBL" id="OUC80449.1"/>
    </source>
</evidence>
<dbReference type="EMBL" id="NGFO01000003">
    <property type="protein sequence ID" value="OUC80449.1"/>
    <property type="molecule type" value="Genomic_DNA"/>
</dbReference>
<dbReference type="Pfam" id="PF00107">
    <property type="entry name" value="ADH_zinc_N"/>
    <property type="match status" value="1"/>
</dbReference>
<protein>
    <submittedName>
        <fullName evidence="3">Oxidoreductase</fullName>
    </submittedName>
</protein>
<dbReference type="Pfam" id="PF08240">
    <property type="entry name" value="ADH_N"/>
    <property type="match status" value="1"/>
</dbReference>
<dbReference type="AlphaFoldDB" id="A0A243QFA5"/>
<keyword evidence="4" id="KW-1185">Reference proteome</keyword>
<dbReference type="InterPro" id="IPR036291">
    <property type="entry name" value="NAD(P)-bd_dom_sf"/>
</dbReference>
<reference evidence="3 4" key="1">
    <citation type="submission" date="2017-05" db="EMBL/GenBank/DDBJ databases">
        <title>Biotechnological potential of actinobacteria isolated from South African environments.</title>
        <authorList>
            <person name="Le Roes-Hill M."/>
            <person name="Prins A."/>
            <person name="Durrell K.A."/>
        </authorList>
    </citation>
    <scope>NUCLEOTIDE SEQUENCE [LARGE SCALE GENOMIC DNA]</scope>
    <source>
        <strain evidence="3">BS2</strain>
    </source>
</reference>
<accession>A0A243QFA5</accession>
<keyword evidence="1" id="KW-0521">NADP</keyword>
<evidence type="ECO:0000259" key="2">
    <source>
        <dbReference type="SMART" id="SM00829"/>
    </source>
</evidence>
<feature type="domain" description="Enoyl reductase (ER)" evidence="2">
    <location>
        <begin position="10"/>
        <end position="323"/>
    </location>
</feature>
<name>A0A243QFA5_9ACTN</name>